<dbReference type="InParanoid" id="A0A0C2ZRJ0"/>
<accession>A0A0C2ZRJ0</accession>
<protein>
    <submittedName>
        <fullName evidence="1">Uncharacterized protein</fullName>
    </submittedName>
</protein>
<keyword evidence="2" id="KW-1185">Reference proteome</keyword>
<dbReference type="EMBL" id="KN822139">
    <property type="protein sequence ID" value="KIM55187.1"/>
    <property type="molecule type" value="Genomic_DNA"/>
</dbReference>
<dbReference type="Proteomes" id="UP000053989">
    <property type="component" value="Unassembled WGS sequence"/>
</dbReference>
<proteinExistence type="predicted"/>
<evidence type="ECO:0000313" key="1">
    <source>
        <dbReference type="EMBL" id="KIM55187.1"/>
    </source>
</evidence>
<reference evidence="2" key="2">
    <citation type="submission" date="2015-01" db="EMBL/GenBank/DDBJ databases">
        <title>Evolutionary Origins and Diversification of the Mycorrhizal Mutualists.</title>
        <authorList>
            <consortium name="DOE Joint Genome Institute"/>
            <consortium name="Mycorrhizal Genomics Consortium"/>
            <person name="Kohler A."/>
            <person name="Kuo A."/>
            <person name="Nagy L.G."/>
            <person name="Floudas D."/>
            <person name="Copeland A."/>
            <person name="Barry K.W."/>
            <person name="Cichocki N."/>
            <person name="Veneault-Fourrey C."/>
            <person name="LaButti K."/>
            <person name="Lindquist E.A."/>
            <person name="Lipzen A."/>
            <person name="Lundell T."/>
            <person name="Morin E."/>
            <person name="Murat C."/>
            <person name="Riley R."/>
            <person name="Ohm R."/>
            <person name="Sun H."/>
            <person name="Tunlid A."/>
            <person name="Henrissat B."/>
            <person name="Grigoriev I.V."/>
            <person name="Hibbett D.S."/>
            <person name="Martin F."/>
        </authorList>
    </citation>
    <scope>NUCLEOTIDE SEQUENCE [LARGE SCALE GENOMIC DNA]</scope>
    <source>
        <strain evidence="2">Foug A</strain>
    </source>
</reference>
<gene>
    <name evidence="1" type="ORF">SCLCIDRAFT_311151</name>
</gene>
<evidence type="ECO:0000313" key="2">
    <source>
        <dbReference type="Proteomes" id="UP000053989"/>
    </source>
</evidence>
<sequence>MNFRTSVAVGRQLCEETLYFSPLCSNSSTDIAKFVQNHLLLFFYIGASVRP</sequence>
<organism evidence="1 2">
    <name type="scientific">Scleroderma citrinum Foug A</name>
    <dbReference type="NCBI Taxonomy" id="1036808"/>
    <lineage>
        <taxon>Eukaryota</taxon>
        <taxon>Fungi</taxon>
        <taxon>Dikarya</taxon>
        <taxon>Basidiomycota</taxon>
        <taxon>Agaricomycotina</taxon>
        <taxon>Agaricomycetes</taxon>
        <taxon>Agaricomycetidae</taxon>
        <taxon>Boletales</taxon>
        <taxon>Sclerodermatineae</taxon>
        <taxon>Sclerodermataceae</taxon>
        <taxon>Scleroderma</taxon>
    </lineage>
</organism>
<dbReference type="HOGENOM" id="CLU_3107728_0_0_1"/>
<dbReference type="AlphaFoldDB" id="A0A0C2ZRJ0"/>
<name>A0A0C2ZRJ0_9AGAM</name>
<reference evidence="1 2" key="1">
    <citation type="submission" date="2014-04" db="EMBL/GenBank/DDBJ databases">
        <authorList>
            <consortium name="DOE Joint Genome Institute"/>
            <person name="Kuo A."/>
            <person name="Kohler A."/>
            <person name="Nagy L.G."/>
            <person name="Floudas D."/>
            <person name="Copeland A."/>
            <person name="Barry K.W."/>
            <person name="Cichocki N."/>
            <person name="Veneault-Fourrey C."/>
            <person name="LaButti K."/>
            <person name="Lindquist E.A."/>
            <person name="Lipzen A."/>
            <person name="Lundell T."/>
            <person name="Morin E."/>
            <person name="Murat C."/>
            <person name="Sun H."/>
            <person name="Tunlid A."/>
            <person name="Henrissat B."/>
            <person name="Grigoriev I.V."/>
            <person name="Hibbett D.S."/>
            <person name="Martin F."/>
            <person name="Nordberg H.P."/>
            <person name="Cantor M.N."/>
            <person name="Hua S.X."/>
        </authorList>
    </citation>
    <scope>NUCLEOTIDE SEQUENCE [LARGE SCALE GENOMIC DNA]</scope>
    <source>
        <strain evidence="1 2">Foug A</strain>
    </source>
</reference>